<reference evidence="2" key="1">
    <citation type="submission" date="2022-08" db="EMBL/GenBank/DDBJ databases">
        <title>Complete Genome Sequences of 2 Bosea sp. soil isolates.</title>
        <authorList>
            <person name="Alvarez Arevalo M."/>
            <person name="Sterndorff E.B."/>
            <person name="Faurdal D."/>
            <person name="Joergensen T.S."/>
            <person name="Weber T."/>
        </authorList>
    </citation>
    <scope>NUCLEOTIDE SEQUENCE</scope>
    <source>
        <strain evidence="2">NBC_00436</strain>
    </source>
</reference>
<feature type="region of interest" description="Disordered" evidence="1">
    <location>
        <begin position="1"/>
        <end position="23"/>
    </location>
</feature>
<organism evidence="2">
    <name type="scientific">Bosea sp. NBC_00436</name>
    <dbReference type="NCBI Taxonomy" id="2969620"/>
    <lineage>
        <taxon>Bacteria</taxon>
        <taxon>Pseudomonadati</taxon>
        <taxon>Pseudomonadota</taxon>
        <taxon>Alphaproteobacteria</taxon>
        <taxon>Hyphomicrobiales</taxon>
        <taxon>Boseaceae</taxon>
        <taxon>Bosea</taxon>
    </lineage>
</organism>
<gene>
    <name evidence="2" type="ORF">NWE54_00145</name>
</gene>
<dbReference type="AlphaFoldDB" id="A0A9E8CSH8"/>
<evidence type="ECO:0000313" key="2">
    <source>
        <dbReference type="EMBL" id="UZF87253.1"/>
    </source>
</evidence>
<dbReference type="EMBL" id="CP102774">
    <property type="protein sequence ID" value="UZF87253.1"/>
    <property type="molecule type" value="Genomic_DNA"/>
</dbReference>
<name>A0A9E8CSH8_9HYPH</name>
<accession>A0A9E8CSH8</accession>
<proteinExistence type="predicted"/>
<protein>
    <submittedName>
        <fullName evidence="2">Uncharacterized protein</fullName>
    </submittedName>
</protein>
<sequence>MKVLKMTKNDPGRRSLVPRTGDPVDETLDKVLSDPMALATELAGGDDPSVAELVAFRRQPIDLKAAARNAKSLQNEEFRLNLAKKLGETDYDFACGGLKIMSLSFVALTAIWPADDLDQAEAKLALAERTGALHHRHEKDFVSVMEPVQARRLRWRRAAFAVPELMLPPAPAAPQGAQRGLATWPLARWDLVEGLPLRGGPPAFADRDIARWISFGKASPDLDALLQRARRMFETCDRLITLAQRGPENGSELMVAAEGARIAGYLAAAQVMIWSVHNRSALATKRAIVELVNLRGEIGDPLHMQAAIRHVTADAAWIKSLPADARDRLVFDWSELV</sequence>
<evidence type="ECO:0000256" key="1">
    <source>
        <dbReference type="SAM" id="MobiDB-lite"/>
    </source>
</evidence>